<dbReference type="AlphaFoldDB" id="A0AAE1H903"/>
<dbReference type="EMBL" id="JAHWGI010001271">
    <property type="protein sequence ID" value="KAK3926924.1"/>
    <property type="molecule type" value="Genomic_DNA"/>
</dbReference>
<protein>
    <submittedName>
        <fullName evidence="2">Penicillin-binding protein 1C</fullName>
    </submittedName>
</protein>
<dbReference type="EMBL" id="JAHWGI010000677">
    <property type="protein sequence ID" value="KAK3917063.1"/>
    <property type="molecule type" value="Genomic_DNA"/>
</dbReference>
<organism evidence="2 6">
    <name type="scientific">Frankliniella fusca</name>
    <dbReference type="NCBI Taxonomy" id="407009"/>
    <lineage>
        <taxon>Eukaryota</taxon>
        <taxon>Metazoa</taxon>
        <taxon>Ecdysozoa</taxon>
        <taxon>Arthropoda</taxon>
        <taxon>Hexapoda</taxon>
        <taxon>Insecta</taxon>
        <taxon>Pterygota</taxon>
        <taxon>Neoptera</taxon>
        <taxon>Paraneoptera</taxon>
        <taxon>Thysanoptera</taxon>
        <taxon>Terebrantia</taxon>
        <taxon>Thripoidea</taxon>
        <taxon>Thripidae</taxon>
        <taxon>Frankliniella</taxon>
    </lineage>
</organism>
<name>A0AAE1H903_9NEOP</name>
<dbReference type="EMBL" id="JAHWGI010000671">
    <property type="protein sequence ID" value="KAK3917052.1"/>
    <property type="molecule type" value="Genomic_DNA"/>
</dbReference>
<evidence type="ECO:0000313" key="1">
    <source>
        <dbReference type="EMBL" id="KAK3916772.1"/>
    </source>
</evidence>
<reference evidence="2" key="1">
    <citation type="submission" date="2021-07" db="EMBL/GenBank/DDBJ databases">
        <authorList>
            <person name="Catto M.A."/>
            <person name="Jacobson A."/>
            <person name="Kennedy G."/>
            <person name="Labadie P."/>
            <person name="Hunt B.G."/>
            <person name="Srinivasan R."/>
        </authorList>
    </citation>
    <scope>NUCLEOTIDE SEQUENCE</scope>
    <source>
        <strain evidence="2">PL_HMW_Pooled</strain>
        <tissue evidence="2">Head</tissue>
    </source>
</reference>
<evidence type="ECO:0000313" key="2">
    <source>
        <dbReference type="EMBL" id="KAK3917052.1"/>
    </source>
</evidence>
<evidence type="ECO:0000313" key="6">
    <source>
        <dbReference type="Proteomes" id="UP001219518"/>
    </source>
</evidence>
<gene>
    <name evidence="4" type="ORF">KUF71_000429</name>
    <name evidence="1" type="ORF">KUF71_006383</name>
    <name evidence="5" type="ORF">KUF71_015260</name>
    <name evidence="2" type="ORF">KUF71_026059</name>
    <name evidence="3" type="ORF">KUF71_026069</name>
</gene>
<dbReference type="EMBL" id="JAHWGI010001174">
    <property type="protein sequence ID" value="KAK3924332.1"/>
    <property type="molecule type" value="Genomic_DNA"/>
</dbReference>
<reference evidence="2" key="2">
    <citation type="journal article" date="2023" name="BMC Genomics">
        <title>Pest status, molecular evolution, and epigenetic factors derived from the genome assembly of Frankliniella fusca, a thysanopteran phytovirus vector.</title>
        <authorList>
            <person name="Catto M.A."/>
            <person name="Labadie P.E."/>
            <person name="Jacobson A.L."/>
            <person name="Kennedy G.G."/>
            <person name="Srinivasan R."/>
            <person name="Hunt B.G."/>
        </authorList>
    </citation>
    <scope>NUCLEOTIDE SEQUENCE</scope>
    <source>
        <strain evidence="2">PL_HMW_Pooled</strain>
    </source>
</reference>
<dbReference type="Proteomes" id="UP001219518">
    <property type="component" value="Unassembled WGS sequence"/>
</dbReference>
<sequence>MANGEMDFLVREGHAVLFWNVFNSIHGTVCRAIIWPHSPPSCFQEDKSRMDSQDGVNTISTLFYFKLWCPLNPMQTPFFSGMHVMQSLLHPMDLLFAVKNRIYNAHPEPIFSGMHVMQSLLHPIDLLFAVKNRSME</sequence>
<comment type="caution">
    <text evidence="2">The sequence shown here is derived from an EMBL/GenBank/DDBJ whole genome shotgun (WGS) entry which is preliminary data.</text>
</comment>
<evidence type="ECO:0000313" key="5">
    <source>
        <dbReference type="EMBL" id="KAK3926924.1"/>
    </source>
</evidence>
<evidence type="ECO:0000313" key="3">
    <source>
        <dbReference type="EMBL" id="KAK3917063.1"/>
    </source>
</evidence>
<evidence type="ECO:0000313" key="4">
    <source>
        <dbReference type="EMBL" id="KAK3924332.1"/>
    </source>
</evidence>
<keyword evidence="6" id="KW-1185">Reference proteome</keyword>
<dbReference type="EMBL" id="JAHWGI010000598">
    <property type="protein sequence ID" value="KAK3916772.1"/>
    <property type="molecule type" value="Genomic_DNA"/>
</dbReference>
<proteinExistence type="predicted"/>
<accession>A0AAE1H903</accession>